<evidence type="ECO:0000256" key="3">
    <source>
        <dbReference type="ARBA" id="ARBA00022679"/>
    </source>
</evidence>
<dbReference type="HAMAP" id="MF_03188">
    <property type="entry name" value="Methyltr_EFM4"/>
    <property type="match status" value="1"/>
</dbReference>
<evidence type="ECO:0000256" key="2">
    <source>
        <dbReference type="ARBA" id="ARBA00022603"/>
    </source>
</evidence>
<keyword evidence="3 5" id="KW-0808">Transferase</keyword>
<accession>A0A2R5LIF9</accession>
<dbReference type="Pfam" id="PF13847">
    <property type="entry name" value="Methyltransf_31"/>
    <property type="match status" value="1"/>
</dbReference>
<dbReference type="InterPro" id="IPR026635">
    <property type="entry name" value="Efm4/METTL10"/>
</dbReference>
<protein>
    <recommendedName>
        <fullName evidence="5">Protein-lysine N-methyltransferase</fullName>
        <ecNumber evidence="5">2.1.1.-</ecNumber>
    </recommendedName>
</protein>
<keyword evidence="2 5" id="KW-0489">Methyltransferase</keyword>
<evidence type="ECO:0000256" key="5">
    <source>
        <dbReference type="HAMAP-Rule" id="MF_03188"/>
    </source>
</evidence>
<dbReference type="PANTHER" id="PTHR12843">
    <property type="entry name" value="PROTEIN-LYSINE N-METHYLTRANSFERASE METTL10"/>
    <property type="match status" value="1"/>
</dbReference>
<evidence type="ECO:0000256" key="4">
    <source>
        <dbReference type="ARBA" id="ARBA00022691"/>
    </source>
</evidence>
<comment type="similarity">
    <text evidence="5">Belongs to the class I-like SAM-binding methyltransferase superfamily. EFM4 family.</text>
</comment>
<organism evidence="7">
    <name type="scientific">Ornithodoros turicata</name>
    <dbReference type="NCBI Taxonomy" id="34597"/>
    <lineage>
        <taxon>Eukaryota</taxon>
        <taxon>Metazoa</taxon>
        <taxon>Ecdysozoa</taxon>
        <taxon>Arthropoda</taxon>
        <taxon>Chelicerata</taxon>
        <taxon>Arachnida</taxon>
        <taxon>Acari</taxon>
        <taxon>Parasitiformes</taxon>
        <taxon>Ixodida</taxon>
        <taxon>Ixodoidea</taxon>
        <taxon>Argasidae</taxon>
        <taxon>Ornithodorinae</taxon>
        <taxon>Ornithodoros</taxon>
    </lineage>
</organism>
<dbReference type="EC" id="2.1.1.-" evidence="5"/>
<dbReference type="GO" id="GO:0005737">
    <property type="term" value="C:cytoplasm"/>
    <property type="evidence" value="ECO:0007669"/>
    <property type="project" value="UniProtKB-SubCell"/>
</dbReference>
<dbReference type="InterPro" id="IPR029063">
    <property type="entry name" value="SAM-dependent_MTases_sf"/>
</dbReference>
<proteinExistence type="inferred from homology"/>
<dbReference type="PANTHER" id="PTHR12843:SF5">
    <property type="entry name" value="EEF1A LYSINE METHYLTRANSFERASE 2"/>
    <property type="match status" value="1"/>
</dbReference>
<evidence type="ECO:0000313" key="7">
    <source>
        <dbReference type="EMBL" id="MBY09228.1"/>
    </source>
</evidence>
<evidence type="ECO:0000256" key="1">
    <source>
        <dbReference type="ARBA" id="ARBA00022490"/>
    </source>
</evidence>
<keyword evidence="4 5" id="KW-0949">S-adenosyl-L-methionine</keyword>
<keyword evidence="1 5" id="KW-0963">Cytoplasm</keyword>
<comment type="function">
    <text evidence="5">S-adenosyl-L-methionine-dependent protein-lysine N-methyltransferase that methylates elongation factor 1-alpha.</text>
</comment>
<sequence length="216" mass="23881">MDNNTEEECLGPSTLGTKEYWEATYIQELENFSEHGDVGEVWFGEDSERRLLSWLESNSDKHASILELGCGNGHLLHLLATKGYANLTGVDYVPQAVALAKEAAPKGSSVVFEVGDILGPSERCLAHQYDIVLDKGTYDAISLSPKDPTTKRAEYKNTLLRLLKPKGHFLITSCNWTQQELELFFAPLQIVALLPARTMVFQGKSGSTTTSLVFAR</sequence>
<dbReference type="GO" id="GO:0032259">
    <property type="term" value="P:methylation"/>
    <property type="evidence" value="ECO:0007669"/>
    <property type="project" value="UniProtKB-KW"/>
</dbReference>
<dbReference type="CDD" id="cd02440">
    <property type="entry name" value="AdoMet_MTases"/>
    <property type="match status" value="1"/>
</dbReference>
<dbReference type="SUPFAM" id="SSF53335">
    <property type="entry name" value="S-adenosyl-L-methionine-dependent methyltransferases"/>
    <property type="match status" value="1"/>
</dbReference>
<reference evidence="7" key="1">
    <citation type="submission" date="2018-03" db="EMBL/GenBank/DDBJ databases">
        <title>The relapsing fever spirochete Borrelia turicatae persists in the highly oxidative environment of its soft-bodied tick vector.</title>
        <authorList>
            <person name="Bourret T.J."/>
            <person name="Boyle W.K."/>
            <person name="Valenzuela J.G."/>
            <person name="Oliveira F."/>
            <person name="Lopez J.E."/>
        </authorList>
    </citation>
    <scope>NUCLEOTIDE SEQUENCE</scope>
    <source>
        <strain evidence="7">Kansas strain/isolate</strain>
        <tissue evidence="7">Salivary glands</tissue>
    </source>
</reference>
<dbReference type="Gene3D" id="3.40.50.150">
    <property type="entry name" value="Vaccinia Virus protein VP39"/>
    <property type="match status" value="1"/>
</dbReference>
<dbReference type="InterPro" id="IPR025714">
    <property type="entry name" value="Methyltranfer_dom"/>
</dbReference>
<dbReference type="EMBL" id="GGLE01005102">
    <property type="protein sequence ID" value="MBY09228.1"/>
    <property type="molecule type" value="Transcribed_RNA"/>
</dbReference>
<dbReference type="AlphaFoldDB" id="A0A2R5LIF9"/>
<name>A0A2R5LIF9_9ACAR</name>
<evidence type="ECO:0000259" key="6">
    <source>
        <dbReference type="Pfam" id="PF13847"/>
    </source>
</evidence>
<dbReference type="GO" id="GO:0016279">
    <property type="term" value="F:protein-lysine N-methyltransferase activity"/>
    <property type="evidence" value="ECO:0007669"/>
    <property type="project" value="UniProtKB-UniRule"/>
</dbReference>
<comment type="subcellular location">
    <subcellularLocation>
        <location evidence="5">Cytoplasm</location>
    </subcellularLocation>
</comment>
<feature type="domain" description="Methyltransferase" evidence="6">
    <location>
        <begin position="60"/>
        <end position="181"/>
    </location>
</feature>